<name>A0A2T1AIP7_TRISK</name>
<dbReference type="GO" id="GO:0016740">
    <property type="term" value="F:transferase activity"/>
    <property type="evidence" value="ECO:0007669"/>
    <property type="project" value="UniProtKB-KW"/>
</dbReference>
<keyword evidence="1" id="KW-0808">Transferase</keyword>
<organism evidence="1 2">
    <name type="scientific">Tritonibacter scottomollicae</name>
    <name type="common">Epibacterium scottomollicae</name>
    <dbReference type="NCBI Taxonomy" id="483013"/>
    <lineage>
        <taxon>Bacteria</taxon>
        <taxon>Pseudomonadati</taxon>
        <taxon>Pseudomonadota</taxon>
        <taxon>Alphaproteobacteria</taxon>
        <taxon>Rhodobacterales</taxon>
        <taxon>Paracoccaceae</taxon>
        <taxon>Tritonibacter</taxon>
    </lineage>
</organism>
<sequence>MQDPSVTAKWGLVATLKAEAPAILDFCAWHLEQGAHRLFLYLDAPCPEVLPHLKAHPKIRVIETDAAHWQKRRGRVPQKHQVRQSLNATRAYRRQAGDLDWLIHIDVDEFLWSQTPIQSQLGALPPDVLCARVRPLESLAGGRDVFKARIPQSPEQDTVAARLYPQFGLYLRGGFISHVQGKLFVRTGLDDVDLRIHNVYVDAQENPAPTELADVDLCHLHATDWTHWLQHYRYRLQKGSYRSELRPSGARAAAGVTLHQLLSQIESDRGAAGLRAFFDEICADSPDLRAKLDAEGLLRRRDLPLTQLRRKHFTRFS</sequence>
<comment type="caution">
    <text evidence="1">The sequence shown here is derived from an EMBL/GenBank/DDBJ whole genome shotgun (WGS) entry which is preliminary data.</text>
</comment>
<evidence type="ECO:0000313" key="1">
    <source>
        <dbReference type="EMBL" id="PRZ48466.1"/>
    </source>
</evidence>
<protein>
    <submittedName>
        <fullName evidence="1">Glycosyl transferase family 2</fullName>
    </submittedName>
</protein>
<gene>
    <name evidence="1" type="ORF">CLV89_104294</name>
</gene>
<accession>A0A2T1AIP7</accession>
<dbReference type="EMBL" id="PVUF01000004">
    <property type="protein sequence ID" value="PRZ48466.1"/>
    <property type="molecule type" value="Genomic_DNA"/>
</dbReference>
<evidence type="ECO:0000313" key="2">
    <source>
        <dbReference type="Proteomes" id="UP000237718"/>
    </source>
</evidence>
<dbReference type="AlphaFoldDB" id="A0A2T1AIP7"/>
<dbReference type="Proteomes" id="UP000237718">
    <property type="component" value="Unassembled WGS sequence"/>
</dbReference>
<proteinExistence type="predicted"/>
<dbReference type="Pfam" id="PF13704">
    <property type="entry name" value="Glyco_tranf_2_4"/>
    <property type="match status" value="1"/>
</dbReference>
<dbReference type="RefSeq" id="WP_106163396.1">
    <property type="nucleotide sequence ID" value="NZ_PVUF01000004.1"/>
</dbReference>
<reference evidence="1 2" key="1">
    <citation type="submission" date="2018-03" db="EMBL/GenBank/DDBJ databases">
        <title>Genomic Encyclopedia of Archaeal and Bacterial Type Strains, Phase II (KMG-II): from individual species to whole genera.</title>
        <authorList>
            <person name="Goeker M."/>
        </authorList>
    </citation>
    <scope>NUCLEOTIDE SEQUENCE [LARGE SCALE GENOMIC DNA]</scope>
    <source>
        <strain evidence="1 2">DSM 25328</strain>
    </source>
</reference>
<dbReference type="OrthoDB" id="7203640at2"/>